<feature type="domain" description="Lipase" evidence="1">
    <location>
        <begin position="1"/>
        <end position="60"/>
    </location>
</feature>
<dbReference type="SUPFAM" id="SSF53474">
    <property type="entry name" value="alpha/beta-Hydrolases"/>
    <property type="match status" value="1"/>
</dbReference>
<reference evidence="2" key="1">
    <citation type="submission" date="2023-05" db="EMBL/GenBank/DDBJ databases">
        <authorList>
            <person name="Stuckert A."/>
        </authorList>
    </citation>
    <scope>NUCLEOTIDE SEQUENCE</scope>
</reference>
<dbReference type="InterPro" id="IPR013818">
    <property type="entry name" value="Lipase"/>
</dbReference>
<dbReference type="Gene3D" id="3.40.50.1820">
    <property type="entry name" value="alpha/beta hydrolase"/>
    <property type="match status" value="1"/>
</dbReference>
<organism evidence="2 3">
    <name type="scientific">Staurois parvus</name>
    <dbReference type="NCBI Taxonomy" id="386267"/>
    <lineage>
        <taxon>Eukaryota</taxon>
        <taxon>Metazoa</taxon>
        <taxon>Chordata</taxon>
        <taxon>Craniata</taxon>
        <taxon>Vertebrata</taxon>
        <taxon>Euteleostomi</taxon>
        <taxon>Amphibia</taxon>
        <taxon>Batrachia</taxon>
        <taxon>Anura</taxon>
        <taxon>Neobatrachia</taxon>
        <taxon>Ranoidea</taxon>
        <taxon>Ranidae</taxon>
        <taxon>Staurois</taxon>
    </lineage>
</organism>
<evidence type="ECO:0000313" key="3">
    <source>
        <dbReference type="Proteomes" id="UP001162483"/>
    </source>
</evidence>
<accession>A0ABN9HLH4</accession>
<evidence type="ECO:0000313" key="2">
    <source>
        <dbReference type="EMBL" id="CAI9621698.1"/>
    </source>
</evidence>
<keyword evidence="3" id="KW-1185">Reference proteome</keyword>
<name>A0ABN9HLH4_9NEOB</name>
<comment type="caution">
    <text evidence="2">The sequence shown here is derived from an EMBL/GenBank/DDBJ whole genome shotgun (WGS) entry which is preliminary data.</text>
</comment>
<protein>
    <recommendedName>
        <fullName evidence="1">Lipase domain-containing protein</fullName>
    </recommendedName>
</protein>
<gene>
    <name evidence="2" type="ORF">SPARVUS_LOCUS16176001</name>
</gene>
<dbReference type="Proteomes" id="UP001162483">
    <property type="component" value="Unassembled WGS sequence"/>
</dbReference>
<evidence type="ECO:0000259" key="1">
    <source>
        <dbReference type="Pfam" id="PF00151"/>
    </source>
</evidence>
<proteinExistence type="predicted"/>
<dbReference type="InterPro" id="IPR029058">
    <property type="entry name" value="AB_hydrolase_fold"/>
</dbReference>
<dbReference type="EMBL" id="CATNWA010021197">
    <property type="protein sequence ID" value="CAI9621698.1"/>
    <property type="molecule type" value="Genomic_DNA"/>
</dbReference>
<sequence>MPGCTKTAIFKTPNLDDIKDVTSDLVACNHLRSYKYYTESILTPDGFLGYSAPSYDAFQKVSL</sequence>
<dbReference type="Pfam" id="PF00151">
    <property type="entry name" value="Lipase"/>
    <property type="match status" value="1"/>
</dbReference>